<dbReference type="EMBL" id="JACHEM010000032">
    <property type="protein sequence ID" value="MBB6439967.1"/>
    <property type="molecule type" value="Genomic_DNA"/>
</dbReference>
<dbReference type="Pfam" id="PF21818">
    <property type="entry name" value="DUF6884"/>
    <property type="match status" value="1"/>
</dbReference>
<gene>
    <name evidence="3" type="ORF">HNQ79_006480</name>
</gene>
<dbReference type="InterPro" id="IPR049251">
    <property type="entry name" value="DUF6884"/>
</dbReference>
<accession>A0A7X0HLM0</accession>
<reference evidence="3 4" key="1">
    <citation type="submission" date="2020-08" db="EMBL/GenBank/DDBJ databases">
        <title>Genomic Encyclopedia of Type Strains, Phase IV (KMG-IV): sequencing the most valuable type-strain genomes for metagenomic binning, comparative biology and taxonomic classification.</title>
        <authorList>
            <person name="Goeker M."/>
        </authorList>
    </citation>
    <scope>NUCLEOTIDE SEQUENCE [LARGE SCALE GENOMIC DNA]</scope>
    <source>
        <strain evidence="3 4">DSM 40141</strain>
    </source>
</reference>
<feature type="domain" description="DUF6884" evidence="2">
    <location>
        <begin position="375"/>
        <end position="488"/>
    </location>
</feature>
<evidence type="ECO:0000313" key="3">
    <source>
        <dbReference type="EMBL" id="MBB6439967.1"/>
    </source>
</evidence>
<keyword evidence="4" id="KW-1185">Reference proteome</keyword>
<evidence type="ECO:0000313" key="4">
    <source>
        <dbReference type="Proteomes" id="UP000540423"/>
    </source>
</evidence>
<proteinExistence type="predicted"/>
<sequence>MPTEYVTRTGIAVDHHGRGEARLDFPRAAGKGKPRAAAARRLAVIYKVTARHPWRTLHYNPASPDAPAPTPDELRLDLSGDPERLARFLSAVPRYLARVEALATKAARVYGRWARSVAAEEALEYVDAGGRRAYAARFRAEAFAAVADYLGITGLPPLPLDSSRPMWDQARAVAYDVAKAEGPVELRAMHDQAEAEEILARADRTPDPAAVAFERELGELYDAQARRSARLFAALGGEELPADEEPVEEAAAEDVVEDQEDEELVEAPLTRVQRRWLHTAAAHPAGHFPNGCNLRTLAALEAAGYVEWVPRYNFGPRVRIADSLKPNPGTVRITEAGRRRAAREERERVVIVPCGGRKAVWTDGLRKGEPVPVLPAGEMYVGSYHRAARRAADALTRGGRSGRVLILSAKHGLVELTEWIITYELRAGDPGTVDGETLRKQAHELGISGAAVTVLGGRAYVDLAREAFPDLDAPLAGTRGIGEQLARLASIYDPARRPAEAAVAQLVEDQADELAPAEATVGALASPAPARRAELAPALAGRRGRHFRAGGRPVSRAVSRGPLSRPVTCGDSPASPGLRRARQGAVQGGGAPCHPYRWTVARRGDEGPVIGHGERVHRPVIGLAAAALALLATAGCVSVSPADGRASTPRHRPAAPVPVPAFTAAEVRQAPAVEELVTTGPAPSSVSAAPPRPQRRAPAGTPSARVERRLAEPRTVRPPAPPRRERPAPVRRPAPRPAHPAPRIPERAPSSAEYGMRDVCRAAQGVTDPSLAALCRDAYGG</sequence>
<feature type="compositionally biased region" description="Basic and acidic residues" evidence="1">
    <location>
        <begin position="705"/>
        <end position="715"/>
    </location>
</feature>
<protein>
    <recommendedName>
        <fullName evidence="2">DUF6884 domain-containing protein</fullName>
    </recommendedName>
</protein>
<dbReference type="Proteomes" id="UP000540423">
    <property type="component" value="Unassembled WGS sequence"/>
</dbReference>
<dbReference type="RefSeq" id="WP_185036448.1">
    <property type="nucleotide sequence ID" value="NZ_BNBN01000019.1"/>
</dbReference>
<organism evidence="3 4">
    <name type="scientific">Streptomyces candidus</name>
    <dbReference type="NCBI Taxonomy" id="67283"/>
    <lineage>
        <taxon>Bacteria</taxon>
        <taxon>Bacillati</taxon>
        <taxon>Actinomycetota</taxon>
        <taxon>Actinomycetes</taxon>
        <taxon>Kitasatosporales</taxon>
        <taxon>Streptomycetaceae</taxon>
        <taxon>Streptomyces</taxon>
    </lineage>
</organism>
<dbReference type="AlphaFoldDB" id="A0A7X0HLM0"/>
<feature type="compositionally biased region" description="Pro residues" evidence="1">
    <location>
        <begin position="730"/>
        <end position="743"/>
    </location>
</feature>
<evidence type="ECO:0000259" key="2">
    <source>
        <dbReference type="Pfam" id="PF21818"/>
    </source>
</evidence>
<feature type="region of interest" description="Disordered" evidence="1">
    <location>
        <begin position="546"/>
        <end position="590"/>
    </location>
</feature>
<feature type="region of interest" description="Disordered" evidence="1">
    <location>
        <begin position="677"/>
        <end position="752"/>
    </location>
</feature>
<name>A0A7X0HLM0_9ACTN</name>
<comment type="caution">
    <text evidence="3">The sequence shown here is derived from an EMBL/GenBank/DDBJ whole genome shotgun (WGS) entry which is preliminary data.</text>
</comment>
<evidence type="ECO:0000256" key="1">
    <source>
        <dbReference type="SAM" id="MobiDB-lite"/>
    </source>
</evidence>